<evidence type="ECO:0000256" key="7">
    <source>
        <dbReference type="SAM" id="Phobius"/>
    </source>
</evidence>
<evidence type="ECO:0000256" key="2">
    <source>
        <dbReference type="ARBA" id="ARBA00022448"/>
    </source>
</evidence>
<dbReference type="GO" id="GO:0022857">
    <property type="term" value="F:transmembrane transporter activity"/>
    <property type="evidence" value="ECO:0007669"/>
    <property type="project" value="TreeGrafter"/>
</dbReference>
<dbReference type="GO" id="GO:0016020">
    <property type="term" value="C:membrane"/>
    <property type="evidence" value="ECO:0007669"/>
    <property type="project" value="UniProtKB-SubCell"/>
</dbReference>
<name>A0A4R8RMY2_COLTR</name>
<dbReference type="EMBL" id="RYZW01000011">
    <property type="protein sequence ID" value="TDZ68472.1"/>
    <property type="molecule type" value="Genomic_DNA"/>
</dbReference>
<sequence>MLRIKDKINNPSEASQAGDQEHGAQILISSATERAYDRKMDYWLLPFMSIMYFFNAVDRRNLGNTETDGMSKDLGFVGEQYSLLILLFYITLFYTRGELGFRIALFFGSALLASAFSGLISFGVFRIRDPHVHGWMLLFTIQGALTMISGVVALWWLPASPKTAWFLNPAEREVAALWSLRDGTRDVEESFSIRECFRTWNDWKFPISTVTTSLLTVPPSVAGFLVLLDITYSSDRNRERTFRTAYAPRYVATLVGTAACNITFICFTLWLGLWMRKENTRKNKEQDVSLRAEDVETREPKEGEKDPRWRFFV</sequence>
<evidence type="ECO:0000313" key="9">
    <source>
        <dbReference type="Proteomes" id="UP000295703"/>
    </source>
</evidence>
<proteinExistence type="predicted"/>
<evidence type="ECO:0000313" key="8">
    <source>
        <dbReference type="EMBL" id="TDZ68472.1"/>
    </source>
</evidence>
<feature type="transmembrane region" description="Helical" evidence="7">
    <location>
        <begin position="137"/>
        <end position="157"/>
    </location>
</feature>
<dbReference type="InterPro" id="IPR036259">
    <property type="entry name" value="MFS_trans_sf"/>
</dbReference>
<keyword evidence="3 7" id="KW-0812">Transmembrane</keyword>
<feature type="compositionally biased region" description="Polar residues" evidence="6">
    <location>
        <begin position="9"/>
        <end position="18"/>
    </location>
</feature>
<dbReference type="Proteomes" id="UP000295703">
    <property type="component" value="Unassembled WGS sequence"/>
</dbReference>
<comment type="caution">
    <text evidence="8">The sequence shown here is derived from an EMBL/GenBank/DDBJ whole genome shotgun (WGS) entry which is preliminary data.</text>
</comment>
<dbReference type="PANTHER" id="PTHR43791">
    <property type="entry name" value="PERMEASE-RELATED"/>
    <property type="match status" value="1"/>
</dbReference>
<keyword evidence="4 7" id="KW-1133">Transmembrane helix</keyword>
<reference evidence="8 9" key="1">
    <citation type="submission" date="2018-12" db="EMBL/GenBank/DDBJ databases">
        <title>Genome sequence and assembly of Colletotrichum trifolii.</title>
        <authorList>
            <person name="Gan P."/>
            <person name="Shirasu K."/>
        </authorList>
    </citation>
    <scope>NUCLEOTIDE SEQUENCE [LARGE SCALE GENOMIC DNA]</scope>
    <source>
        <strain evidence="8 9">543-2</strain>
    </source>
</reference>
<organism evidence="8 9">
    <name type="scientific">Colletotrichum trifolii</name>
    <dbReference type="NCBI Taxonomy" id="5466"/>
    <lineage>
        <taxon>Eukaryota</taxon>
        <taxon>Fungi</taxon>
        <taxon>Dikarya</taxon>
        <taxon>Ascomycota</taxon>
        <taxon>Pezizomycotina</taxon>
        <taxon>Sordariomycetes</taxon>
        <taxon>Hypocreomycetidae</taxon>
        <taxon>Glomerellales</taxon>
        <taxon>Glomerellaceae</taxon>
        <taxon>Colletotrichum</taxon>
        <taxon>Colletotrichum orbiculare species complex</taxon>
    </lineage>
</organism>
<evidence type="ECO:0000256" key="3">
    <source>
        <dbReference type="ARBA" id="ARBA00022692"/>
    </source>
</evidence>
<accession>A0A4R8RMY2</accession>
<protein>
    <submittedName>
        <fullName evidence="8">Major facilitator-type transporter hxnP</fullName>
    </submittedName>
</protein>
<keyword evidence="5 7" id="KW-0472">Membrane</keyword>
<evidence type="ECO:0000256" key="5">
    <source>
        <dbReference type="ARBA" id="ARBA00023136"/>
    </source>
</evidence>
<keyword evidence="2" id="KW-0813">Transport</keyword>
<feature type="transmembrane region" description="Helical" evidence="7">
    <location>
        <begin position="103"/>
        <end position="125"/>
    </location>
</feature>
<evidence type="ECO:0000256" key="1">
    <source>
        <dbReference type="ARBA" id="ARBA00004141"/>
    </source>
</evidence>
<gene>
    <name evidence="8" type="primary">hxnP-1</name>
    <name evidence="8" type="ORF">CTRI78_v002137</name>
</gene>
<feature type="region of interest" description="Disordered" evidence="6">
    <location>
        <begin position="1"/>
        <end position="21"/>
    </location>
</feature>
<dbReference type="PANTHER" id="PTHR43791:SF9">
    <property type="entry name" value="MAJOR FACILITATOR-TYPE TRANSPORTER HXNP"/>
    <property type="match status" value="1"/>
</dbReference>
<feature type="region of interest" description="Disordered" evidence="6">
    <location>
        <begin position="286"/>
        <end position="307"/>
    </location>
</feature>
<evidence type="ECO:0000256" key="6">
    <source>
        <dbReference type="SAM" id="MobiDB-lite"/>
    </source>
</evidence>
<feature type="transmembrane region" description="Helical" evidence="7">
    <location>
        <begin position="40"/>
        <end position="57"/>
    </location>
</feature>
<keyword evidence="9" id="KW-1185">Reference proteome</keyword>
<evidence type="ECO:0000256" key="4">
    <source>
        <dbReference type="ARBA" id="ARBA00022989"/>
    </source>
</evidence>
<comment type="subcellular location">
    <subcellularLocation>
        <location evidence="1">Membrane</location>
        <topology evidence="1">Multi-pass membrane protein</topology>
    </subcellularLocation>
</comment>
<dbReference type="AlphaFoldDB" id="A0A4R8RMY2"/>
<dbReference type="SUPFAM" id="SSF103473">
    <property type="entry name" value="MFS general substrate transporter"/>
    <property type="match status" value="1"/>
</dbReference>
<feature type="transmembrane region" description="Helical" evidence="7">
    <location>
        <begin position="207"/>
        <end position="230"/>
    </location>
</feature>
<feature type="transmembrane region" description="Helical" evidence="7">
    <location>
        <begin position="250"/>
        <end position="274"/>
    </location>
</feature>
<dbReference type="Gene3D" id="1.20.1250.20">
    <property type="entry name" value="MFS general substrate transporter like domains"/>
    <property type="match status" value="1"/>
</dbReference>
<feature type="transmembrane region" description="Helical" evidence="7">
    <location>
        <begin position="77"/>
        <end position="94"/>
    </location>
</feature>